<evidence type="ECO:0000256" key="3">
    <source>
        <dbReference type="ARBA" id="ARBA00013036"/>
    </source>
</evidence>
<evidence type="ECO:0000256" key="8">
    <source>
        <dbReference type="SAM" id="MobiDB-lite"/>
    </source>
</evidence>
<organism evidence="9 10">
    <name type="scientific">Candidatus Coprenecus avistercoris</name>
    <dbReference type="NCBI Taxonomy" id="2840730"/>
    <lineage>
        <taxon>Bacteria</taxon>
        <taxon>Pseudomonadati</taxon>
        <taxon>Bacteroidota</taxon>
        <taxon>Bacteroidia</taxon>
        <taxon>Bacteroidales</taxon>
        <taxon>Rikenellaceae</taxon>
        <taxon>Rikenellaceae incertae sedis</taxon>
        <taxon>Candidatus Coprenecus</taxon>
    </lineage>
</organism>
<sequence length="334" mass="35055">MRNAFGNTFRIALAGESHSPLMSVEINGVPEGIPLSPGDFAEDIDRRRPGRKGTTARTERDIPEIVRGVEDGLTTGTTLKLLFRNENTDPSAYQQFADIPRPGHADWVRRIKYGADSLTSGGGMFSGRMTLSLVAAGVVAKKIIAPIQVNARLTEVGGLTLTGDEGDNAALDALLSEVAAEGDSVGGVVECVCSGVPAGLGEPFFYPMEAAISQMIFSIPGIRGIEFGDGFGASRMRGSQHNDPLTDIAGHTSRNGAGGINGGITNGNPVIFRAAVKPTSSIARPQTTVNLATGRPEELIIKGRHDVCFALRVPVVVESAAAIVLCDAYLSANR</sequence>
<feature type="binding site" evidence="7">
    <location>
        <begin position="277"/>
        <end position="281"/>
    </location>
    <ligand>
        <name>FMN</name>
        <dbReference type="ChEBI" id="CHEBI:58210"/>
    </ligand>
</feature>
<dbReference type="PANTHER" id="PTHR21085:SF0">
    <property type="entry name" value="CHORISMATE SYNTHASE"/>
    <property type="match status" value="1"/>
</dbReference>
<comment type="caution">
    <text evidence="9">The sequence shown here is derived from an EMBL/GenBank/DDBJ whole genome shotgun (WGS) entry which is preliminary data.</text>
</comment>
<dbReference type="InterPro" id="IPR000453">
    <property type="entry name" value="Chorismate_synth"/>
</dbReference>
<feature type="binding site" evidence="7">
    <location>
        <position position="262"/>
    </location>
    <ligand>
        <name>FMN</name>
        <dbReference type="ChEBI" id="CHEBI:58210"/>
    </ligand>
</feature>
<accession>A0A9D1J5T8</accession>
<comment type="caution">
    <text evidence="7">Lacks conserved residue(s) required for the propagation of feature annotation.</text>
</comment>
<evidence type="ECO:0000256" key="5">
    <source>
        <dbReference type="ARBA" id="ARBA00023141"/>
    </source>
</evidence>
<evidence type="ECO:0000256" key="1">
    <source>
        <dbReference type="ARBA" id="ARBA00005044"/>
    </source>
</evidence>
<feature type="binding site" evidence="7">
    <location>
        <position position="47"/>
    </location>
    <ligand>
        <name>NADP(+)</name>
        <dbReference type="ChEBI" id="CHEBI:58349"/>
    </ligand>
</feature>
<dbReference type="PIRSF" id="PIRSF001456">
    <property type="entry name" value="Chorismate_synth"/>
    <property type="match status" value="1"/>
</dbReference>
<feature type="binding site" evidence="7">
    <location>
        <position position="52"/>
    </location>
    <ligand>
        <name>NADP(+)</name>
        <dbReference type="ChEBI" id="CHEBI:58349"/>
    </ligand>
</feature>
<evidence type="ECO:0000256" key="4">
    <source>
        <dbReference type="ARBA" id="ARBA00022605"/>
    </source>
</evidence>
<dbReference type="AlphaFoldDB" id="A0A9D1J5T8"/>
<name>A0A9D1J5T8_9BACT</name>
<dbReference type="GO" id="GO:0010181">
    <property type="term" value="F:FMN binding"/>
    <property type="evidence" value="ECO:0007669"/>
    <property type="project" value="TreeGrafter"/>
</dbReference>
<gene>
    <name evidence="7 9" type="primary">aroC</name>
    <name evidence="9" type="ORF">IAC94_00115</name>
</gene>
<dbReference type="PANTHER" id="PTHR21085">
    <property type="entry name" value="CHORISMATE SYNTHASE"/>
    <property type="match status" value="1"/>
</dbReference>
<feature type="binding site" evidence="7">
    <location>
        <position position="304"/>
    </location>
    <ligand>
        <name>FMN</name>
        <dbReference type="ChEBI" id="CHEBI:58210"/>
    </ligand>
</feature>
<keyword evidence="4 7" id="KW-0028">Amino-acid biosynthesis</keyword>
<dbReference type="Proteomes" id="UP000886744">
    <property type="component" value="Unassembled WGS sequence"/>
</dbReference>
<evidence type="ECO:0000256" key="7">
    <source>
        <dbReference type="HAMAP-Rule" id="MF_00300"/>
    </source>
</evidence>
<reference evidence="9" key="2">
    <citation type="journal article" date="2021" name="PeerJ">
        <title>Extensive microbial diversity within the chicken gut microbiome revealed by metagenomics and culture.</title>
        <authorList>
            <person name="Gilroy R."/>
            <person name="Ravi A."/>
            <person name="Getino M."/>
            <person name="Pursley I."/>
            <person name="Horton D.L."/>
            <person name="Alikhan N.F."/>
            <person name="Baker D."/>
            <person name="Gharbi K."/>
            <person name="Hall N."/>
            <person name="Watson M."/>
            <person name="Adriaenssens E.M."/>
            <person name="Foster-Nyarko E."/>
            <person name="Jarju S."/>
            <person name="Secka A."/>
            <person name="Antonio M."/>
            <person name="Oren A."/>
            <person name="Chaudhuri R.R."/>
            <person name="La Ragione R."/>
            <person name="Hildebrand F."/>
            <person name="Pallen M.J."/>
        </authorList>
    </citation>
    <scope>NUCLEOTIDE SEQUENCE</scope>
    <source>
        <strain evidence="9">ChiHjej13B12-12457</strain>
    </source>
</reference>
<keyword evidence="7" id="KW-0521">NADP</keyword>
<protein>
    <recommendedName>
        <fullName evidence="3 7">Chorismate synthase</fullName>
        <shortName evidence="7">CS</shortName>
        <ecNumber evidence="3 7">4.2.3.5</ecNumber>
    </recommendedName>
    <alternativeName>
        <fullName evidence="7">5-enolpyruvylshikimate-3-phosphate phospholyase</fullName>
    </alternativeName>
</protein>
<dbReference type="GO" id="GO:0008652">
    <property type="term" value="P:amino acid biosynthetic process"/>
    <property type="evidence" value="ECO:0007669"/>
    <property type="project" value="UniProtKB-KW"/>
</dbReference>
<keyword evidence="6 7" id="KW-0456">Lyase</keyword>
<feature type="region of interest" description="Disordered" evidence="8">
    <location>
        <begin position="37"/>
        <end position="57"/>
    </location>
</feature>
<comment type="function">
    <text evidence="7">Catalyzes the anti-1,4-elimination of the C-3 phosphate and the C-6 proR hydrogen from 5-enolpyruvylshikimate-3-phosphate (EPSP) to yield chorismate, which is the branch point compound that serves as the starting substrate for the three terminal pathways of aromatic amino acid biosynthesis. This reaction introduces a second double bond into the aromatic ring system.</text>
</comment>
<reference evidence="9" key="1">
    <citation type="submission" date="2020-10" db="EMBL/GenBank/DDBJ databases">
        <authorList>
            <person name="Gilroy R."/>
        </authorList>
    </citation>
    <scope>NUCLEOTIDE SEQUENCE</scope>
    <source>
        <strain evidence="9">ChiHjej13B12-12457</strain>
    </source>
</reference>
<proteinExistence type="inferred from homology"/>
<dbReference type="GO" id="GO:0005829">
    <property type="term" value="C:cytosol"/>
    <property type="evidence" value="ECO:0007669"/>
    <property type="project" value="TreeGrafter"/>
</dbReference>
<dbReference type="HAMAP" id="MF_00300">
    <property type="entry name" value="Chorismate_synth"/>
    <property type="match status" value="1"/>
</dbReference>
<dbReference type="NCBIfam" id="TIGR00033">
    <property type="entry name" value="aroC"/>
    <property type="match status" value="1"/>
</dbReference>
<dbReference type="GO" id="GO:0009423">
    <property type="term" value="P:chorismate biosynthetic process"/>
    <property type="evidence" value="ECO:0007669"/>
    <property type="project" value="UniProtKB-UniRule"/>
</dbReference>
<keyword evidence="7" id="KW-0274">FAD</keyword>
<keyword evidence="7" id="KW-0285">Flavoprotein</keyword>
<dbReference type="Gene3D" id="3.60.150.10">
    <property type="entry name" value="Chorismate synthase AroC"/>
    <property type="match status" value="1"/>
</dbReference>
<evidence type="ECO:0000313" key="9">
    <source>
        <dbReference type="EMBL" id="HIR61915.1"/>
    </source>
</evidence>
<comment type="similarity">
    <text evidence="2 7">Belongs to the chorismate synthase family.</text>
</comment>
<dbReference type="PROSITE" id="PS00789">
    <property type="entry name" value="CHORISMATE_SYNTHASE_3"/>
    <property type="match status" value="1"/>
</dbReference>
<comment type="subunit">
    <text evidence="7">Homotetramer.</text>
</comment>
<comment type="pathway">
    <text evidence="1 7">Metabolic intermediate biosynthesis; chorismate biosynthesis; chorismate from D-erythrose 4-phosphate and phosphoenolpyruvate: step 7/7.</text>
</comment>
<comment type="cofactor">
    <cofactor evidence="7">
        <name>FMNH2</name>
        <dbReference type="ChEBI" id="CHEBI:57618"/>
    </cofactor>
    <text evidence="7">Reduced FMN (FMNH(2)).</text>
</comment>
<evidence type="ECO:0000313" key="10">
    <source>
        <dbReference type="Proteomes" id="UP000886744"/>
    </source>
</evidence>
<dbReference type="GO" id="GO:0009073">
    <property type="term" value="P:aromatic amino acid family biosynthetic process"/>
    <property type="evidence" value="ECO:0007669"/>
    <property type="project" value="UniProtKB-KW"/>
</dbReference>
<dbReference type="EC" id="4.2.3.5" evidence="3 7"/>
<dbReference type="InterPro" id="IPR020541">
    <property type="entry name" value="Chorismate_synthase_CS"/>
</dbReference>
<dbReference type="EMBL" id="DVHI01000003">
    <property type="protein sequence ID" value="HIR61915.1"/>
    <property type="molecule type" value="Genomic_DNA"/>
</dbReference>
<dbReference type="Pfam" id="PF01264">
    <property type="entry name" value="Chorismate_synt"/>
    <property type="match status" value="1"/>
</dbReference>
<keyword evidence="5 7" id="KW-0057">Aromatic amino acid biosynthesis</keyword>
<evidence type="ECO:0000256" key="2">
    <source>
        <dbReference type="ARBA" id="ARBA00008014"/>
    </source>
</evidence>
<comment type="catalytic activity">
    <reaction evidence="7">
        <text>5-O-(1-carboxyvinyl)-3-phosphoshikimate = chorismate + phosphate</text>
        <dbReference type="Rhea" id="RHEA:21020"/>
        <dbReference type="ChEBI" id="CHEBI:29748"/>
        <dbReference type="ChEBI" id="CHEBI:43474"/>
        <dbReference type="ChEBI" id="CHEBI:57701"/>
        <dbReference type="EC" id="4.2.3.5"/>
    </reaction>
</comment>
<dbReference type="PROSITE" id="PS00788">
    <property type="entry name" value="CHORISMATE_SYNTHASE_2"/>
    <property type="match status" value="1"/>
</dbReference>
<evidence type="ECO:0000256" key="6">
    <source>
        <dbReference type="ARBA" id="ARBA00023239"/>
    </source>
</evidence>
<dbReference type="GO" id="GO:0004107">
    <property type="term" value="F:chorismate synthase activity"/>
    <property type="evidence" value="ECO:0007669"/>
    <property type="project" value="UniProtKB-UniRule"/>
</dbReference>
<dbReference type="InterPro" id="IPR035904">
    <property type="entry name" value="Chorismate_synth_AroC_sf"/>
</dbReference>
<keyword evidence="7" id="KW-0288">FMN</keyword>
<dbReference type="SUPFAM" id="SSF103263">
    <property type="entry name" value="Chorismate synthase, AroC"/>
    <property type="match status" value="1"/>
</dbReference>